<evidence type="ECO:0000313" key="3">
    <source>
        <dbReference type="Proteomes" id="UP000315540"/>
    </source>
</evidence>
<organism evidence="2 3">
    <name type="scientific">Aquimarina algicola</name>
    <dbReference type="NCBI Taxonomy" id="2589995"/>
    <lineage>
        <taxon>Bacteria</taxon>
        <taxon>Pseudomonadati</taxon>
        <taxon>Bacteroidota</taxon>
        <taxon>Flavobacteriia</taxon>
        <taxon>Flavobacteriales</taxon>
        <taxon>Flavobacteriaceae</taxon>
        <taxon>Aquimarina</taxon>
    </lineage>
</organism>
<gene>
    <name evidence="2" type="ORF">FHK87_13030</name>
</gene>
<comment type="caution">
    <text evidence="2">The sequence shown here is derived from an EMBL/GenBank/DDBJ whole genome shotgun (WGS) entry which is preliminary data.</text>
</comment>
<dbReference type="Pfam" id="PF13648">
    <property type="entry name" value="Lipocalin_4"/>
    <property type="match status" value="1"/>
</dbReference>
<proteinExistence type="predicted"/>
<evidence type="ECO:0000259" key="1">
    <source>
        <dbReference type="Pfam" id="PF13648"/>
    </source>
</evidence>
<dbReference type="OrthoDB" id="1163617at2"/>
<name>A0A504JEQ0_9FLAO</name>
<accession>A0A504JEQ0</accession>
<evidence type="ECO:0000313" key="2">
    <source>
        <dbReference type="EMBL" id="TPN86188.1"/>
    </source>
</evidence>
<protein>
    <submittedName>
        <fullName evidence="2">Lipocalin family protein</fullName>
    </submittedName>
</protein>
<reference evidence="2 3" key="1">
    <citation type="submission" date="2019-06" db="EMBL/GenBank/DDBJ databases">
        <authorList>
            <person name="Meng X."/>
        </authorList>
    </citation>
    <scope>NUCLEOTIDE SEQUENCE [LARGE SCALE GENOMIC DNA]</scope>
    <source>
        <strain evidence="2 3">M625</strain>
    </source>
</reference>
<dbReference type="AlphaFoldDB" id="A0A504JEQ0"/>
<dbReference type="EMBL" id="VFWZ01000003">
    <property type="protein sequence ID" value="TPN86188.1"/>
    <property type="molecule type" value="Genomic_DNA"/>
</dbReference>
<dbReference type="Proteomes" id="UP000315540">
    <property type="component" value="Unassembled WGS sequence"/>
</dbReference>
<sequence>MFISCSTDDDSNPQGEEVLVVKEADLIGKWQLTEATENDSDEQLTECDLLDTREFKSGGELIVDSHFEIADTCDNTIRTIEWALSENVVTFNGSDKETVIELTSTTIKFQYTEKDGDDEFTYVETYKKL</sequence>
<feature type="domain" description="Lipocalin-like" evidence="1">
    <location>
        <begin position="26"/>
        <end position="109"/>
    </location>
</feature>
<keyword evidence="3" id="KW-1185">Reference proteome</keyword>
<dbReference type="InterPro" id="IPR024311">
    <property type="entry name" value="Lipocalin-like"/>
</dbReference>